<protein>
    <recommendedName>
        <fullName evidence="2">Protein FMC1 homolog</fullName>
    </recommendedName>
</protein>
<dbReference type="Pfam" id="PF13233">
    <property type="entry name" value="Complex1_LYR_2"/>
    <property type="match status" value="1"/>
</dbReference>
<evidence type="ECO:0000256" key="1">
    <source>
        <dbReference type="ARBA" id="ARBA00009058"/>
    </source>
</evidence>
<dbReference type="PANTHER" id="PTHR31716:SF1">
    <property type="entry name" value="PROTEIN FMC1 HOMOLOG"/>
    <property type="match status" value="1"/>
</dbReference>
<comment type="similarity">
    <text evidence="1">Belongs to the FMC1 family.</text>
</comment>
<proteinExistence type="inferred from homology"/>
<dbReference type="PANTHER" id="PTHR31716">
    <property type="entry name" value="PROTEIN FMC1 HOMOLOG"/>
    <property type="match status" value="1"/>
</dbReference>
<evidence type="ECO:0000313" key="3">
    <source>
        <dbReference type="EMBL" id="NOV47072.1"/>
    </source>
</evidence>
<organism evidence="3">
    <name type="scientific">Xenopsylla cheopis</name>
    <name type="common">Oriental rat flea</name>
    <name type="synonym">Pulex cheopis</name>
    <dbReference type="NCBI Taxonomy" id="163159"/>
    <lineage>
        <taxon>Eukaryota</taxon>
        <taxon>Metazoa</taxon>
        <taxon>Ecdysozoa</taxon>
        <taxon>Arthropoda</taxon>
        <taxon>Hexapoda</taxon>
        <taxon>Insecta</taxon>
        <taxon>Pterygota</taxon>
        <taxon>Neoptera</taxon>
        <taxon>Endopterygota</taxon>
        <taxon>Siphonaptera</taxon>
        <taxon>Pulicidae</taxon>
        <taxon>Xenopsyllinae</taxon>
        <taxon>Xenopsylla</taxon>
    </lineage>
</organism>
<reference evidence="3" key="1">
    <citation type="submission" date="2020-03" db="EMBL/GenBank/DDBJ databases">
        <title>Transcriptomic Profiling of the Digestive Tract of the Rat Flea, Xenopsylla cheopis, Following Blood Feeding and Infection with Yersinia pestis.</title>
        <authorList>
            <person name="Bland D.M."/>
            <person name="Martens C.A."/>
            <person name="Virtaneva K."/>
            <person name="Kanakabandi K."/>
            <person name="Long D."/>
            <person name="Rosenke R."/>
            <person name="Saturday G.A."/>
            <person name="Hoyt F.H."/>
            <person name="Bruno D.P."/>
            <person name="Ribeiro J.M.C."/>
            <person name="Hinnebusch J."/>
        </authorList>
    </citation>
    <scope>NUCLEOTIDE SEQUENCE</scope>
</reference>
<evidence type="ECO:0000256" key="2">
    <source>
        <dbReference type="ARBA" id="ARBA00013846"/>
    </source>
</evidence>
<dbReference type="GO" id="GO:0005739">
    <property type="term" value="C:mitochondrion"/>
    <property type="evidence" value="ECO:0007669"/>
    <property type="project" value="TreeGrafter"/>
</dbReference>
<dbReference type="InterPro" id="IPR037667">
    <property type="entry name" value="FMC1_homologue"/>
</dbReference>
<sequence length="105" mass="12156">MAANAAKLSTLRGILHELRQVSSDKKLSNSVMARYILDQYRKFKTTEQQWCTAEGEMNYLANTYLCYLKSQRKSEEILSFYKAKGERTVQETAQMVGFKLPHDPK</sequence>
<name>A0A6M2DLD1_XENCH</name>
<dbReference type="EMBL" id="GIIL01003346">
    <property type="protein sequence ID" value="NOV47072.1"/>
    <property type="molecule type" value="Transcribed_RNA"/>
</dbReference>
<accession>A0A6M2DLD1</accession>
<dbReference type="AlphaFoldDB" id="A0A6M2DLD1"/>
<dbReference type="CDD" id="cd20271">
    <property type="entry name" value="Complex1_LYR_FMC1"/>
    <property type="match status" value="1"/>
</dbReference>